<evidence type="ECO:0000256" key="11">
    <source>
        <dbReference type="PROSITE-ProRule" id="PRU00192"/>
    </source>
</evidence>
<dbReference type="OrthoDB" id="5971719at2759"/>
<dbReference type="PANTHER" id="PTHR15735:SF21">
    <property type="entry name" value="PROTEIN NERVOUS WRECK"/>
    <property type="match status" value="1"/>
</dbReference>
<keyword evidence="10" id="KW-0206">Cytoskeleton</keyword>
<evidence type="ECO:0000256" key="2">
    <source>
        <dbReference type="ARBA" id="ARBA00004134"/>
    </source>
</evidence>
<evidence type="ECO:0000256" key="6">
    <source>
        <dbReference type="ARBA" id="ARBA00022443"/>
    </source>
</evidence>
<dbReference type="InterPro" id="IPR036028">
    <property type="entry name" value="SH3-like_dom_sf"/>
</dbReference>
<dbReference type="GO" id="GO:0030479">
    <property type="term" value="C:actin cortical patch"/>
    <property type="evidence" value="ECO:0007669"/>
    <property type="project" value="UniProtKB-SubCell"/>
</dbReference>
<evidence type="ECO:0000256" key="7">
    <source>
        <dbReference type="ARBA" id="ARBA00022583"/>
    </source>
</evidence>
<evidence type="ECO:0000256" key="3">
    <source>
        <dbReference type="ARBA" id="ARBA00004413"/>
    </source>
</evidence>
<dbReference type="GO" id="GO:0042802">
    <property type="term" value="F:identical protein binding"/>
    <property type="evidence" value="ECO:0007669"/>
    <property type="project" value="InterPro"/>
</dbReference>
<dbReference type="PRINTS" id="PR00452">
    <property type="entry name" value="SH3DOMAIN"/>
</dbReference>
<keyword evidence="8" id="KW-0967">Endosome</keyword>
<evidence type="ECO:0000256" key="5">
    <source>
        <dbReference type="ARBA" id="ARBA00020357"/>
    </source>
</evidence>
<evidence type="ECO:0000256" key="4">
    <source>
        <dbReference type="ARBA" id="ARBA00007948"/>
    </source>
</evidence>
<evidence type="ECO:0000256" key="12">
    <source>
        <dbReference type="SAM" id="MobiDB-lite"/>
    </source>
</evidence>
<dbReference type="GO" id="GO:0030674">
    <property type="term" value="F:protein-macromolecule adaptor activity"/>
    <property type="evidence" value="ECO:0007669"/>
    <property type="project" value="InterPro"/>
</dbReference>
<dbReference type="Gene3D" id="2.30.30.40">
    <property type="entry name" value="SH3 Domains"/>
    <property type="match status" value="3"/>
</dbReference>
<feature type="domain" description="SH3" evidence="13">
    <location>
        <begin position="2"/>
        <end position="65"/>
    </location>
</feature>
<dbReference type="GO" id="GO:0003779">
    <property type="term" value="F:actin binding"/>
    <property type="evidence" value="ECO:0007669"/>
    <property type="project" value="UniProtKB-KW"/>
</dbReference>
<comment type="subcellular location">
    <subcellularLocation>
        <location evidence="3">Cell membrane</location>
        <topology evidence="3">Peripheral membrane protein</topology>
        <orientation evidence="3">Cytoplasmic side</orientation>
    </subcellularLocation>
    <subcellularLocation>
        <location evidence="2">Cytoplasm</location>
        <location evidence="2">Cytoskeleton</location>
        <location evidence="2">Actin patch</location>
    </subcellularLocation>
    <subcellularLocation>
        <location evidence="1">Endosome membrane</location>
        <topology evidence="1">Peripheral membrane protein</topology>
        <orientation evidence="1">Cytoplasmic side</orientation>
    </subcellularLocation>
</comment>
<evidence type="ECO:0000313" key="15">
    <source>
        <dbReference type="Proteomes" id="UP000093000"/>
    </source>
</evidence>
<dbReference type="InterPro" id="IPR001452">
    <property type="entry name" value="SH3_domain"/>
</dbReference>
<dbReference type="PROSITE" id="PS50002">
    <property type="entry name" value="SH3"/>
    <property type="match status" value="3"/>
</dbReference>
<dbReference type="Gene3D" id="2.30.30.700">
    <property type="entry name" value="SLA1 homology domain 1"/>
    <property type="match status" value="1"/>
</dbReference>
<name>A0A1C7N3G9_9FUNG</name>
<reference evidence="14 15" key="1">
    <citation type="submission" date="2016-03" db="EMBL/GenBank/DDBJ databases">
        <title>Choanephora cucurbitarum.</title>
        <authorList>
            <person name="Min B."/>
            <person name="Park H."/>
            <person name="Park J.-H."/>
            <person name="Shin H.-D."/>
            <person name="Choi I.-G."/>
        </authorList>
    </citation>
    <scope>NUCLEOTIDE SEQUENCE [LARGE SCALE GENOMIC DNA]</scope>
    <source>
        <strain evidence="14 15">KUS-F28377</strain>
    </source>
</reference>
<evidence type="ECO:0000313" key="14">
    <source>
        <dbReference type="EMBL" id="OBZ83685.1"/>
    </source>
</evidence>
<evidence type="ECO:0000259" key="13">
    <source>
        <dbReference type="PROSITE" id="PS50002"/>
    </source>
</evidence>
<gene>
    <name evidence="14" type="primary">SLA1</name>
    <name evidence="14" type="ORF">A0J61_08264</name>
</gene>
<dbReference type="GO" id="GO:0006897">
    <property type="term" value="P:endocytosis"/>
    <property type="evidence" value="ECO:0007669"/>
    <property type="project" value="UniProtKB-KW"/>
</dbReference>
<accession>A0A1C7N3G9</accession>
<dbReference type="EMBL" id="LUGH01000621">
    <property type="protein sequence ID" value="OBZ83685.1"/>
    <property type="molecule type" value="Genomic_DNA"/>
</dbReference>
<dbReference type="Pfam" id="PF03983">
    <property type="entry name" value="SHD1"/>
    <property type="match status" value="1"/>
</dbReference>
<keyword evidence="10" id="KW-0963">Cytoplasm</keyword>
<protein>
    <recommendedName>
        <fullName evidence="5">Actin cytoskeleton-regulatory complex protein SLA1</fullName>
    </recommendedName>
</protein>
<dbReference type="GO" id="GO:0010008">
    <property type="term" value="C:endosome membrane"/>
    <property type="evidence" value="ECO:0007669"/>
    <property type="project" value="UniProtKB-SubCell"/>
</dbReference>
<sequence>MKYIGIYRALYDYKAQQPEEISFNLDNLLYILDNSDPNWYKAQLKTPPDHDVGPIGLVPSNYIEKASPVGTVKTLYPYTAQSIEEVSFEENEVLELLEKDDVNWYLVQKSNGEIGLVPSNYVEEQASQTKGPSLARVTHEAVALFDFKAESKEETDLREHERILILDSTSSTDWWKIQHSDGSSGLVPAAYVKQTDQAEKATDRPEEKELERQAEMERRRRLQEEARQREIEAKRQAAISTRPTTGSPKRSDIPAPLPPSQHNDPTKPDPSKVRTWTDRTGAFKVEAQFLSCANGKIRLFKTNGVKIDVPTDRMCMEDLQYIRQETNMIDTTSFSWLAFFQRANLPPKACADYAQTFEVNRLTEKDMERLTHQQMKLLGMTERHVQRLQRFMETGHAEPASDDELIRPLTKPKIKKSVTFGAVSYIEDH</sequence>
<organism evidence="14 15">
    <name type="scientific">Choanephora cucurbitarum</name>
    <dbReference type="NCBI Taxonomy" id="101091"/>
    <lineage>
        <taxon>Eukaryota</taxon>
        <taxon>Fungi</taxon>
        <taxon>Fungi incertae sedis</taxon>
        <taxon>Mucoromycota</taxon>
        <taxon>Mucoromycotina</taxon>
        <taxon>Mucoromycetes</taxon>
        <taxon>Mucorales</taxon>
        <taxon>Mucorineae</taxon>
        <taxon>Choanephoraceae</taxon>
        <taxon>Choanephoroideae</taxon>
        <taxon>Choanephora</taxon>
    </lineage>
</organism>
<evidence type="ECO:0000256" key="9">
    <source>
        <dbReference type="ARBA" id="ARBA00023203"/>
    </source>
</evidence>
<keyword evidence="9" id="KW-0009">Actin-binding</keyword>
<evidence type="ECO:0000256" key="1">
    <source>
        <dbReference type="ARBA" id="ARBA00004125"/>
    </source>
</evidence>
<dbReference type="PANTHER" id="PTHR15735">
    <property type="entry name" value="FCH AND DOUBLE SH3 DOMAINS PROTEIN"/>
    <property type="match status" value="1"/>
</dbReference>
<dbReference type="GO" id="GO:0043130">
    <property type="term" value="F:ubiquitin binding"/>
    <property type="evidence" value="ECO:0007669"/>
    <property type="project" value="InterPro"/>
</dbReference>
<dbReference type="CDD" id="cd11773">
    <property type="entry name" value="SH3_Sla1p_1"/>
    <property type="match status" value="1"/>
</dbReference>
<feature type="compositionally biased region" description="Polar residues" evidence="12">
    <location>
        <begin position="239"/>
        <end position="248"/>
    </location>
</feature>
<comment type="similarity">
    <text evidence="4">Belongs to the SLA1 family.</text>
</comment>
<dbReference type="InParanoid" id="A0A1C7N3G9"/>
<dbReference type="Pfam" id="PF00018">
    <property type="entry name" value="SH3_1"/>
    <property type="match status" value="2"/>
</dbReference>
<feature type="domain" description="SH3" evidence="13">
    <location>
        <begin position="136"/>
        <end position="197"/>
    </location>
</feature>
<feature type="region of interest" description="Disordered" evidence="12">
    <location>
        <begin position="195"/>
        <end position="275"/>
    </location>
</feature>
<keyword evidence="6 11" id="KW-0728">SH3 domain</keyword>
<evidence type="ECO:0000256" key="10">
    <source>
        <dbReference type="ARBA" id="ARBA00023212"/>
    </source>
</evidence>
<dbReference type="SUPFAM" id="SSF50044">
    <property type="entry name" value="SH3-domain"/>
    <property type="match status" value="3"/>
</dbReference>
<keyword evidence="15" id="KW-1185">Reference proteome</keyword>
<feature type="compositionally biased region" description="Basic and acidic residues" evidence="12">
    <location>
        <begin position="196"/>
        <end position="235"/>
    </location>
</feature>
<dbReference type="InterPro" id="IPR035800">
    <property type="entry name" value="Sla1_SH3_1"/>
</dbReference>
<dbReference type="Pfam" id="PF14604">
    <property type="entry name" value="SH3_9"/>
    <property type="match status" value="1"/>
</dbReference>
<feature type="non-terminal residue" evidence="14">
    <location>
        <position position="429"/>
    </location>
</feature>
<dbReference type="InterPro" id="IPR013761">
    <property type="entry name" value="SAM/pointed_sf"/>
</dbReference>
<keyword evidence="7" id="KW-0254">Endocytosis</keyword>
<feature type="compositionally biased region" description="Basic and acidic residues" evidence="12">
    <location>
        <begin position="264"/>
        <end position="275"/>
    </location>
</feature>
<dbReference type="FunCoup" id="A0A1C7N3G9">
    <property type="interactions" value="234"/>
</dbReference>
<evidence type="ECO:0000256" key="8">
    <source>
        <dbReference type="ARBA" id="ARBA00022753"/>
    </source>
</evidence>
<dbReference type="GO" id="GO:0005886">
    <property type="term" value="C:plasma membrane"/>
    <property type="evidence" value="ECO:0007669"/>
    <property type="project" value="UniProtKB-SubCell"/>
</dbReference>
<dbReference type="STRING" id="101091.A0A1C7N3G9"/>
<dbReference type="InterPro" id="IPR007131">
    <property type="entry name" value="SHD1"/>
</dbReference>
<proteinExistence type="inferred from homology"/>
<dbReference type="AlphaFoldDB" id="A0A1C7N3G9"/>
<dbReference type="Gene3D" id="1.10.150.50">
    <property type="entry name" value="Transcription Factor, Ets-1"/>
    <property type="match status" value="1"/>
</dbReference>
<comment type="caution">
    <text evidence="14">The sequence shown here is derived from an EMBL/GenBank/DDBJ whole genome shotgun (WGS) entry which is preliminary data.</text>
</comment>
<dbReference type="Proteomes" id="UP000093000">
    <property type="component" value="Unassembled WGS sequence"/>
</dbReference>
<feature type="domain" description="SH3" evidence="13">
    <location>
        <begin position="67"/>
        <end position="127"/>
    </location>
</feature>
<dbReference type="SMART" id="SM00326">
    <property type="entry name" value="SH3"/>
    <property type="match status" value="3"/>
</dbReference>